<accession>A6P1W5</accession>
<evidence type="ECO:0000313" key="2">
    <source>
        <dbReference type="Proteomes" id="UP000003639"/>
    </source>
</evidence>
<dbReference type="STRING" id="411467.BACCAP_04494"/>
<comment type="caution">
    <text evidence="1">The sequence shown here is derived from an EMBL/GenBank/DDBJ whole genome shotgun (WGS) entry which is preliminary data.</text>
</comment>
<reference evidence="1 2" key="1">
    <citation type="submission" date="2007-04" db="EMBL/GenBank/DDBJ databases">
        <authorList>
            <person name="Fulton L."/>
            <person name="Clifton S."/>
            <person name="Fulton B."/>
            <person name="Xu J."/>
            <person name="Minx P."/>
            <person name="Pepin K.H."/>
            <person name="Johnson M."/>
            <person name="Thiruvilangam P."/>
            <person name="Bhonagiri V."/>
            <person name="Nash W.E."/>
            <person name="Mardis E.R."/>
            <person name="Wilson R.K."/>
        </authorList>
    </citation>
    <scope>NUCLEOTIDE SEQUENCE [LARGE SCALE GENOMIC DNA]</scope>
    <source>
        <strain evidence="1 2">ATCC 29799</strain>
    </source>
</reference>
<dbReference type="EMBL" id="AAXG02000049">
    <property type="protein sequence ID" value="EDM97635.1"/>
    <property type="molecule type" value="Genomic_DNA"/>
</dbReference>
<name>A6P1W5_9FIRM</name>
<organism evidence="1 2">
    <name type="scientific">Pseudoflavonifractor capillosus ATCC 29799</name>
    <dbReference type="NCBI Taxonomy" id="411467"/>
    <lineage>
        <taxon>Bacteria</taxon>
        <taxon>Bacillati</taxon>
        <taxon>Bacillota</taxon>
        <taxon>Clostridia</taxon>
        <taxon>Eubacteriales</taxon>
        <taxon>Oscillospiraceae</taxon>
        <taxon>Pseudoflavonifractor</taxon>
    </lineage>
</organism>
<dbReference type="Proteomes" id="UP000003639">
    <property type="component" value="Unassembled WGS sequence"/>
</dbReference>
<keyword evidence="2" id="KW-1185">Reference proteome</keyword>
<reference evidence="1 2" key="2">
    <citation type="submission" date="2007-06" db="EMBL/GenBank/DDBJ databases">
        <title>Draft genome sequence of Pseudoflavonifractor capillosus ATCC 29799.</title>
        <authorList>
            <person name="Sudarsanam P."/>
            <person name="Ley R."/>
            <person name="Guruge J."/>
            <person name="Turnbaugh P.J."/>
            <person name="Mahowald M."/>
            <person name="Liep D."/>
            <person name="Gordon J."/>
        </authorList>
    </citation>
    <scope>NUCLEOTIDE SEQUENCE [LARGE SCALE GENOMIC DNA]</scope>
    <source>
        <strain evidence="1 2">ATCC 29799</strain>
    </source>
</reference>
<dbReference type="AlphaFoldDB" id="A6P1W5"/>
<protein>
    <submittedName>
        <fullName evidence="1">Uncharacterized protein</fullName>
    </submittedName>
</protein>
<evidence type="ECO:0000313" key="1">
    <source>
        <dbReference type="EMBL" id="EDM97635.1"/>
    </source>
</evidence>
<gene>
    <name evidence="1" type="ORF">BACCAP_04494</name>
</gene>
<sequence>MQRTAACGGLPLTVCPGCATSSGAAGAYILQSRPLSHDWERAGGLG</sequence>
<proteinExistence type="predicted"/>